<dbReference type="InterPro" id="IPR012830">
    <property type="entry name" value="Citrate_utilization_prot_B"/>
</dbReference>
<keyword evidence="3" id="KW-1185">Reference proteome</keyword>
<keyword evidence="1" id="KW-0812">Transmembrane</keyword>
<feature type="transmembrane region" description="Helical" evidence="1">
    <location>
        <begin position="110"/>
        <end position="130"/>
    </location>
</feature>
<dbReference type="SUPFAM" id="SSF103501">
    <property type="entry name" value="Respiratory nitrate reductase 1 gamma chain"/>
    <property type="match status" value="1"/>
</dbReference>
<dbReference type="EMBL" id="CP064942">
    <property type="protein sequence ID" value="QPH53350.1"/>
    <property type="molecule type" value="Genomic_DNA"/>
</dbReference>
<evidence type="ECO:0000313" key="2">
    <source>
        <dbReference type="EMBL" id="QPH53350.1"/>
    </source>
</evidence>
<name>A0A7S9LQW8_9RHOB</name>
<dbReference type="InterPro" id="IPR036197">
    <property type="entry name" value="NarG-like_sf"/>
</dbReference>
<evidence type="ECO:0000256" key="1">
    <source>
        <dbReference type="SAM" id="Phobius"/>
    </source>
</evidence>
<feature type="transmembrane region" description="Helical" evidence="1">
    <location>
        <begin position="262"/>
        <end position="280"/>
    </location>
</feature>
<dbReference type="AlphaFoldDB" id="A0A7S9LQW8"/>
<dbReference type="KEGG" id="poz:I0K15_16395"/>
<organism evidence="2 3">
    <name type="scientific">Pontivivens ytuae</name>
    <dbReference type="NCBI Taxonomy" id="2789856"/>
    <lineage>
        <taxon>Bacteria</taxon>
        <taxon>Pseudomonadati</taxon>
        <taxon>Pseudomonadota</taxon>
        <taxon>Alphaproteobacteria</taxon>
        <taxon>Rhodobacterales</taxon>
        <taxon>Paracoccaceae</taxon>
        <taxon>Pontivivens</taxon>
    </lineage>
</organism>
<protein>
    <submittedName>
        <fullName evidence="2">Tricarballylate utilization 4Fe-4S protein TcuB</fullName>
    </submittedName>
</protein>
<dbReference type="RefSeq" id="WP_196102560.1">
    <property type="nucleotide sequence ID" value="NZ_CP064942.1"/>
</dbReference>
<gene>
    <name evidence="2" type="primary">tcuB</name>
    <name evidence="2" type="ORF">I0K15_16395</name>
</gene>
<reference evidence="2 3" key="1">
    <citation type="submission" date="2020-11" db="EMBL/GenBank/DDBJ databases">
        <title>Description of Pontivivens ytuae sp. nov. isolated from deep sea sediment of Mariana Trench.</title>
        <authorList>
            <person name="Wang Z."/>
            <person name="Sun Q.-L."/>
            <person name="Xu X.-D."/>
            <person name="Tang Y.-Z."/>
            <person name="Zhang J."/>
        </authorList>
    </citation>
    <scope>NUCLEOTIDE SEQUENCE [LARGE SCALE GENOMIC DNA]</scope>
    <source>
        <strain evidence="2 3">MT2928</strain>
    </source>
</reference>
<proteinExistence type="predicted"/>
<dbReference type="Proteomes" id="UP000594800">
    <property type="component" value="Chromosome"/>
</dbReference>
<feature type="transmembrane region" description="Helical" evidence="1">
    <location>
        <begin position="150"/>
        <end position="171"/>
    </location>
</feature>
<feature type="transmembrane region" description="Helical" evidence="1">
    <location>
        <begin position="323"/>
        <end position="343"/>
    </location>
</feature>
<feature type="transmembrane region" description="Helical" evidence="1">
    <location>
        <begin position="300"/>
        <end position="317"/>
    </location>
</feature>
<feature type="transmembrane region" description="Helical" evidence="1">
    <location>
        <begin position="225"/>
        <end position="247"/>
    </location>
</feature>
<keyword evidence="1" id="KW-1133">Transmembrane helix</keyword>
<evidence type="ECO:0000313" key="3">
    <source>
        <dbReference type="Proteomes" id="UP000594800"/>
    </source>
</evidence>
<sequence>MSRIDLPSLASAAQDEVARQMSICNACRYCEGLCAVFPAMELRRVFEGPDTDYLANLCHNCGACYYDCQYAPPHEFAVNVPQALAELREESYARYAWPGFMAPVFERNGVWIALAAGLSVALFILGFALWSDPGALTASGNFYAVMPHNAMVAVFAPAFLFPLVAIALSLVRFWRLTGPTPGLTFAALRQATRDAATLRYLDGGGMGCMTQSERPDTWRRRFHHLTFYGFLLCFASTSSGTIMHYVLDWPAPYAWWTPPKLFGVPGGLGLVIGAAGLIWYDRARDGRLRPAKQTGMGAAFTWTLLALGATGLALYWLRETPAMGVLLAVHLGTVFAFFITMPYGKFVHGLYRYAALVRHAYEQKRAHP</sequence>
<dbReference type="NCBIfam" id="TIGR02484">
    <property type="entry name" value="CitB"/>
    <property type="match status" value="1"/>
</dbReference>
<keyword evidence="1" id="KW-0472">Membrane</keyword>
<accession>A0A7S9LQW8</accession>